<gene>
    <name evidence="1" type="ORF">SAMN06265368_1035</name>
</gene>
<dbReference type="EMBL" id="OBEL01000001">
    <property type="protein sequence ID" value="SNZ07508.1"/>
    <property type="molecule type" value="Genomic_DNA"/>
</dbReference>
<proteinExistence type="predicted"/>
<dbReference type="AlphaFoldDB" id="A0A285NDY2"/>
<dbReference type="Gene3D" id="3.40.50.170">
    <property type="entry name" value="Formyl transferase, N-terminal domain"/>
    <property type="match status" value="1"/>
</dbReference>
<dbReference type="GO" id="GO:0016740">
    <property type="term" value="F:transferase activity"/>
    <property type="evidence" value="ECO:0007669"/>
    <property type="project" value="UniProtKB-KW"/>
</dbReference>
<reference evidence="1 2" key="1">
    <citation type="submission" date="2017-09" db="EMBL/GenBank/DDBJ databases">
        <authorList>
            <person name="Ehlers B."/>
            <person name="Leendertz F.H."/>
        </authorList>
    </citation>
    <scope>NUCLEOTIDE SEQUENCE [LARGE SCALE GENOMIC DNA]</scope>
    <source>
        <strain evidence="1 2">DSM 18289</strain>
    </source>
</reference>
<organism evidence="1 2">
    <name type="scientific">Cohaesibacter gelatinilyticus</name>
    <dbReference type="NCBI Taxonomy" id="372072"/>
    <lineage>
        <taxon>Bacteria</taxon>
        <taxon>Pseudomonadati</taxon>
        <taxon>Pseudomonadota</taxon>
        <taxon>Alphaproteobacteria</taxon>
        <taxon>Hyphomicrobiales</taxon>
        <taxon>Cohaesibacteraceae</taxon>
    </lineage>
</organism>
<evidence type="ECO:0000313" key="1">
    <source>
        <dbReference type="EMBL" id="SNZ07508.1"/>
    </source>
</evidence>
<name>A0A285NDY2_9HYPH</name>
<dbReference type="SUPFAM" id="SSF53328">
    <property type="entry name" value="Formyltransferase"/>
    <property type="match status" value="1"/>
</dbReference>
<evidence type="ECO:0000313" key="2">
    <source>
        <dbReference type="Proteomes" id="UP000219439"/>
    </source>
</evidence>
<dbReference type="InterPro" id="IPR036477">
    <property type="entry name" value="Formyl_transf_N_sf"/>
</dbReference>
<protein>
    <submittedName>
        <fullName evidence="1">Formyl transferase</fullName>
    </submittedName>
</protein>
<dbReference type="Proteomes" id="UP000219439">
    <property type="component" value="Unassembled WGS sequence"/>
</dbReference>
<sequence length="180" mass="20387">MPELEAKFFRDQINILAPDLQILSANSDTELEKAVAHSQYPCHLFGFMTPVYVPSRHLSQLAKAYNLHPGPPSRPGFRPTHFAILERDREFGVTLHEMAPQIDAGTIVTTRYFGIEDLDTIPALEERAYVEALSLVQDYLPVILGMKEPAPYLGKDWSGAKMRSQDLQELEVRQKENPPK</sequence>
<accession>A0A285NDY2</accession>
<keyword evidence="1" id="KW-0808">Transferase</keyword>
<keyword evidence="2" id="KW-1185">Reference proteome</keyword>